<dbReference type="PROSITE" id="PS51123">
    <property type="entry name" value="OMPA_2"/>
    <property type="match status" value="1"/>
</dbReference>
<dbReference type="InterPro" id="IPR006665">
    <property type="entry name" value="OmpA-like"/>
</dbReference>
<accession>A0A4R5UXM9</accession>
<dbReference type="SUPFAM" id="SSF103088">
    <property type="entry name" value="OmpA-like"/>
    <property type="match status" value="1"/>
</dbReference>
<dbReference type="PANTHER" id="PTHR30329:SF21">
    <property type="entry name" value="LIPOPROTEIN YIAD-RELATED"/>
    <property type="match status" value="1"/>
</dbReference>
<dbReference type="InterPro" id="IPR036737">
    <property type="entry name" value="OmpA-like_sf"/>
</dbReference>
<dbReference type="PROSITE" id="PS51257">
    <property type="entry name" value="PROKAR_LIPOPROTEIN"/>
    <property type="match status" value="1"/>
</dbReference>
<sequence>MKLVKLTTATAISAVFLLGACTDPARIDPGDPNRKTKQGALIGGLLGAGIGAVSGSPHKTTAVLGGATLGAIVGAGIGESLDRQEAELRRDLSSDGITITNTGDRLIVSLPNDITFATDSFEVRPALRSDLNRVAAHLQRYPDMTVRVVGHTDSDGDAAYNIGLSKRRANAVADILQANGVSYARLSTIGRGEEEPIASNLTEEGKARNRRVEIVMIPSG</sequence>
<evidence type="ECO:0000256" key="5">
    <source>
        <dbReference type="SAM" id="SignalP"/>
    </source>
</evidence>
<dbReference type="GO" id="GO:0009279">
    <property type="term" value="C:cell outer membrane"/>
    <property type="evidence" value="ECO:0007669"/>
    <property type="project" value="UniProtKB-SubCell"/>
</dbReference>
<dbReference type="InterPro" id="IPR050330">
    <property type="entry name" value="Bact_OuterMem_StrucFunc"/>
</dbReference>
<dbReference type="RefSeq" id="WP_133360928.1">
    <property type="nucleotide sequence ID" value="NZ_SMUV01000071.1"/>
</dbReference>
<dbReference type="AlphaFoldDB" id="A0A4R5UXM9"/>
<comment type="subcellular location">
    <subcellularLocation>
        <location evidence="1">Cell outer membrane</location>
    </subcellularLocation>
</comment>
<dbReference type="Gene3D" id="3.30.1330.60">
    <property type="entry name" value="OmpA-like domain"/>
    <property type="match status" value="1"/>
</dbReference>
<keyword evidence="3" id="KW-0998">Cell outer membrane</keyword>
<evidence type="ECO:0000256" key="4">
    <source>
        <dbReference type="PROSITE-ProRule" id="PRU00473"/>
    </source>
</evidence>
<dbReference type="PRINTS" id="PR01021">
    <property type="entry name" value="OMPADOMAIN"/>
</dbReference>
<gene>
    <name evidence="7" type="ORF">E1832_16820</name>
</gene>
<proteinExistence type="predicted"/>
<organism evidence="7 8">
    <name type="scientific">Antarcticimicrobium luteum</name>
    <dbReference type="NCBI Taxonomy" id="2547397"/>
    <lineage>
        <taxon>Bacteria</taxon>
        <taxon>Pseudomonadati</taxon>
        <taxon>Pseudomonadota</taxon>
        <taxon>Alphaproteobacteria</taxon>
        <taxon>Rhodobacterales</taxon>
        <taxon>Paracoccaceae</taxon>
        <taxon>Antarcticimicrobium</taxon>
    </lineage>
</organism>
<comment type="caution">
    <text evidence="7">The sequence shown here is derived from an EMBL/GenBank/DDBJ whole genome shotgun (WGS) entry which is preliminary data.</text>
</comment>
<evidence type="ECO:0000256" key="1">
    <source>
        <dbReference type="ARBA" id="ARBA00004442"/>
    </source>
</evidence>
<name>A0A4R5UXM9_9RHOB</name>
<dbReference type="CDD" id="cd07185">
    <property type="entry name" value="OmpA_C-like"/>
    <property type="match status" value="1"/>
</dbReference>
<dbReference type="EMBL" id="SMUV01000071">
    <property type="protein sequence ID" value="TDK43931.1"/>
    <property type="molecule type" value="Genomic_DNA"/>
</dbReference>
<dbReference type="InterPro" id="IPR039567">
    <property type="entry name" value="Gly-zipper"/>
</dbReference>
<evidence type="ECO:0000313" key="7">
    <source>
        <dbReference type="EMBL" id="TDK43931.1"/>
    </source>
</evidence>
<dbReference type="Pfam" id="PF00691">
    <property type="entry name" value="OmpA"/>
    <property type="match status" value="1"/>
</dbReference>
<keyword evidence="5" id="KW-0732">Signal</keyword>
<dbReference type="Pfam" id="PF13488">
    <property type="entry name" value="Gly-zipper_Omp"/>
    <property type="match status" value="1"/>
</dbReference>
<dbReference type="OrthoDB" id="9782229at2"/>
<evidence type="ECO:0000313" key="8">
    <source>
        <dbReference type="Proteomes" id="UP000295301"/>
    </source>
</evidence>
<protein>
    <submittedName>
        <fullName evidence="7">OmpA family protein</fullName>
    </submittedName>
</protein>
<reference evidence="7 8" key="1">
    <citation type="submission" date="2019-03" db="EMBL/GenBank/DDBJ databases">
        <title>Ruegeria lutea sp. nov., a novel strain, isolated from marine sediment, the Masan Bay, South Korea.</title>
        <authorList>
            <person name="Kim J."/>
            <person name="Kim D.-Y."/>
            <person name="Lee S.-S."/>
        </authorList>
    </citation>
    <scope>NUCLEOTIDE SEQUENCE [LARGE SCALE GENOMIC DNA]</scope>
    <source>
        <strain evidence="7 8">318-1</strain>
    </source>
</reference>
<dbReference type="InterPro" id="IPR006664">
    <property type="entry name" value="OMP_bac"/>
</dbReference>
<keyword evidence="8" id="KW-1185">Reference proteome</keyword>
<dbReference type="Proteomes" id="UP000295301">
    <property type="component" value="Unassembled WGS sequence"/>
</dbReference>
<keyword evidence="2 4" id="KW-0472">Membrane</keyword>
<evidence type="ECO:0000256" key="2">
    <source>
        <dbReference type="ARBA" id="ARBA00023136"/>
    </source>
</evidence>
<dbReference type="PANTHER" id="PTHR30329">
    <property type="entry name" value="STATOR ELEMENT OF FLAGELLAR MOTOR COMPLEX"/>
    <property type="match status" value="1"/>
</dbReference>
<feature type="domain" description="OmpA-like" evidence="6">
    <location>
        <begin position="103"/>
        <end position="220"/>
    </location>
</feature>
<evidence type="ECO:0000256" key="3">
    <source>
        <dbReference type="ARBA" id="ARBA00023237"/>
    </source>
</evidence>
<feature type="chain" id="PRO_5020579005" evidence="5">
    <location>
        <begin position="28"/>
        <end position="220"/>
    </location>
</feature>
<evidence type="ECO:0000259" key="6">
    <source>
        <dbReference type="PROSITE" id="PS51123"/>
    </source>
</evidence>
<feature type="signal peptide" evidence="5">
    <location>
        <begin position="1"/>
        <end position="27"/>
    </location>
</feature>